<keyword evidence="6 12" id="KW-1133">Transmembrane helix</keyword>
<dbReference type="PANTHER" id="PTHR26452">
    <property type="entry name" value="OLFACTORY RECEPTOR"/>
    <property type="match status" value="1"/>
</dbReference>
<organism evidence="14 15">
    <name type="scientific">Eleutherodactylus coqui</name>
    <name type="common">Puerto Rican coqui</name>
    <dbReference type="NCBI Taxonomy" id="57060"/>
    <lineage>
        <taxon>Eukaryota</taxon>
        <taxon>Metazoa</taxon>
        <taxon>Chordata</taxon>
        <taxon>Craniata</taxon>
        <taxon>Vertebrata</taxon>
        <taxon>Euteleostomi</taxon>
        <taxon>Amphibia</taxon>
        <taxon>Batrachia</taxon>
        <taxon>Anura</taxon>
        <taxon>Neobatrachia</taxon>
        <taxon>Hyloidea</taxon>
        <taxon>Eleutherodactylidae</taxon>
        <taxon>Eleutherodactylinae</taxon>
        <taxon>Eleutherodactylus</taxon>
        <taxon>Eleutherodactylus</taxon>
    </lineage>
</organism>
<evidence type="ECO:0000256" key="4">
    <source>
        <dbReference type="ARBA" id="ARBA00022692"/>
    </source>
</evidence>
<comment type="caution">
    <text evidence="14">The sequence shown here is derived from an EMBL/GenBank/DDBJ whole genome shotgun (WGS) entry which is preliminary data.</text>
</comment>
<feature type="transmembrane region" description="Helical" evidence="12">
    <location>
        <begin position="89"/>
        <end position="111"/>
    </location>
</feature>
<evidence type="ECO:0000259" key="13">
    <source>
        <dbReference type="PROSITE" id="PS50262"/>
    </source>
</evidence>
<keyword evidence="8 12" id="KW-0472">Membrane</keyword>
<reference evidence="14" key="1">
    <citation type="thesis" date="2020" institute="ProQuest LLC" country="789 East Eisenhower Parkway, Ann Arbor, MI, USA">
        <title>Comparative Genomics and Chromosome Evolution.</title>
        <authorList>
            <person name="Mudd A.B."/>
        </authorList>
    </citation>
    <scope>NUCLEOTIDE SEQUENCE</scope>
    <source>
        <strain evidence="14">HN-11 Male</strain>
        <tissue evidence="14">Kidney and liver</tissue>
    </source>
</reference>
<evidence type="ECO:0000256" key="6">
    <source>
        <dbReference type="ARBA" id="ARBA00022989"/>
    </source>
</evidence>
<feature type="transmembrane region" description="Helical" evidence="12">
    <location>
        <begin position="131"/>
        <end position="155"/>
    </location>
</feature>
<evidence type="ECO:0000313" key="14">
    <source>
        <dbReference type="EMBL" id="KAG9463499.1"/>
    </source>
</evidence>
<dbReference type="AlphaFoldDB" id="A0A8J6B5F6"/>
<keyword evidence="15" id="KW-1185">Reference proteome</keyword>
<comment type="subcellular location">
    <subcellularLocation>
        <location evidence="1 12">Cell membrane</location>
        <topology evidence="1 12">Multi-pass membrane protein</topology>
    </subcellularLocation>
</comment>
<dbReference type="PRINTS" id="PR00245">
    <property type="entry name" value="OLFACTORYR"/>
</dbReference>
<keyword evidence="4 11" id="KW-0812">Transmembrane</keyword>
<gene>
    <name evidence="14" type="ORF">GDO78_021615</name>
</gene>
<keyword evidence="3 12" id="KW-0716">Sensory transduction</keyword>
<feature type="domain" description="G-protein coupled receptors family 1 profile" evidence="13">
    <location>
        <begin position="32"/>
        <end position="281"/>
    </location>
</feature>
<evidence type="ECO:0000256" key="10">
    <source>
        <dbReference type="ARBA" id="ARBA00023224"/>
    </source>
</evidence>
<feature type="transmembrane region" description="Helical" evidence="12">
    <location>
        <begin position="20"/>
        <end position="40"/>
    </location>
</feature>
<evidence type="ECO:0000256" key="3">
    <source>
        <dbReference type="ARBA" id="ARBA00022606"/>
    </source>
</evidence>
<sequence length="316" mass="36140">MFLLLGFSDLSLAVQTSLYVFFLLSYLLSLIGNSLIMLAITFSPRLRSPMYFFLKILSFSELLLISSTVPKALHSFLWVGRTISFTGCATQFFFFIAAAGCECFVLTAMAYDRYMAICHPLRYMSVMTVSFCYQVTFCIFAFTIVNAMIEIILIFRLPYCRSHLIAHFFCDVPPMMTIVCANTFIVEVYLLAVSVFATVFTSILIFCSYVKILTSIFLIRSAESRHKAFVTCGSHLVSVIIYFGTAMFVHLRLDNPFSPYEDRMLALSYCVIIPTINPLIYSLKNNEMKEAIRKLHLKIVLFKLDLVKTEFFSNVR</sequence>
<dbReference type="InterPro" id="IPR000725">
    <property type="entry name" value="Olfact_rcpt"/>
</dbReference>
<accession>A0A8J6B5F6</accession>
<dbReference type="PROSITE" id="PS50262">
    <property type="entry name" value="G_PROTEIN_RECEP_F1_2"/>
    <property type="match status" value="1"/>
</dbReference>
<proteinExistence type="inferred from homology"/>
<dbReference type="GO" id="GO:0004984">
    <property type="term" value="F:olfactory receptor activity"/>
    <property type="evidence" value="ECO:0007669"/>
    <property type="project" value="InterPro"/>
</dbReference>
<evidence type="ECO:0000256" key="8">
    <source>
        <dbReference type="ARBA" id="ARBA00023136"/>
    </source>
</evidence>
<dbReference type="OrthoDB" id="9975554at2759"/>
<feature type="transmembrane region" description="Helical" evidence="12">
    <location>
        <begin position="52"/>
        <end position="69"/>
    </location>
</feature>
<dbReference type="GO" id="GO:0005886">
    <property type="term" value="C:plasma membrane"/>
    <property type="evidence" value="ECO:0007669"/>
    <property type="project" value="UniProtKB-SubCell"/>
</dbReference>
<evidence type="ECO:0000256" key="12">
    <source>
        <dbReference type="RuleBase" id="RU363047"/>
    </source>
</evidence>
<feature type="transmembrane region" description="Helical" evidence="12">
    <location>
        <begin position="228"/>
        <end position="251"/>
    </location>
</feature>
<protein>
    <recommendedName>
        <fullName evidence="12">Olfactory receptor</fullName>
    </recommendedName>
</protein>
<keyword evidence="10 11" id="KW-0807">Transducer</keyword>
<keyword evidence="9 11" id="KW-0675">Receptor</keyword>
<feature type="transmembrane region" description="Helical" evidence="12">
    <location>
        <begin position="263"/>
        <end position="283"/>
    </location>
</feature>
<evidence type="ECO:0000256" key="1">
    <source>
        <dbReference type="ARBA" id="ARBA00004651"/>
    </source>
</evidence>
<evidence type="ECO:0000256" key="9">
    <source>
        <dbReference type="ARBA" id="ARBA00023170"/>
    </source>
</evidence>
<dbReference type="Proteomes" id="UP000770717">
    <property type="component" value="Unassembled WGS sequence"/>
</dbReference>
<dbReference type="Gene3D" id="1.20.1070.10">
    <property type="entry name" value="Rhodopsin 7-helix transmembrane proteins"/>
    <property type="match status" value="1"/>
</dbReference>
<evidence type="ECO:0000256" key="11">
    <source>
        <dbReference type="RuleBase" id="RU000688"/>
    </source>
</evidence>
<keyword evidence="7 11" id="KW-0297">G-protein coupled receptor</keyword>
<keyword evidence="5 12" id="KW-0552">Olfaction</keyword>
<evidence type="ECO:0000256" key="5">
    <source>
        <dbReference type="ARBA" id="ARBA00022725"/>
    </source>
</evidence>
<dbReference type="Pfam" id="PF13853">
    <property type="entry name" value="7tm_4"/>
    <property type="match status" value="1"/>
</dbReference>
<dbReference type="FunFam" id="1.20.1070.10:FF:000001">
    <property type="entry name" value="Olfactory receptor"/>
    <property type="match status" value="1"/>
</dbReference>
<dbReference type="InterPro" id="IPR017452">
    <property type="entry name" value="GPCR_Rhodpsn_7TM"/>
</dbReference>
<dbReference type="SUPFAM" id="SSF81321">
    <property type="entry name" value="Family A G protein-coupled receptor-like"/>
    <property type="match status" value="1"/>
</dbReference>
<feature type="transmembrane region" description="Helical" evidence="12">
    <location>
        <begin position="175"/>
        <end position="207"/>
    </location>
</feature>
<comment type="similarity">
    <text evidence="11">Belongs to the G-protein coupled receptor 1 family.</text>
</comment>
<dbReference type="PRINTS" id="PR00237">
    <property type="entry name" value="GPCRRHODOPSN"/>
</dbReference>
<name>A0A8J6B5F6_ELECQ</name>
<dbReference type="GO" id="GO:0004930">
    <property type="term" value="F:G protein-coupled receptor activity"/>
    <property type="evidence" value="ECO:0007669"/>
    <property type="project" value="UniProtKB-KW"/>
</dbReference>
<keyword evidence="2 12" id="KW-1003">Cell membrane</keyword>
<dbReference type="InterPro" id="IPR000276">
    <property type="entry name" value="GPCR_Rhodpsn"/>
</dbReference>
<evidence type="ECO:0000256" key="7">
    <source>
        <dbReference type="ARBA" id="ARBA00023040"/>
    </source>
</evidence>
<dbReference type="InterPro" id="IPR050516">
    <property type="entry name" value="Olfactory_GPCR"/>
</dbReference>
<dbReference type="EMBL" id="WNTK01006636">
    <property type="protein sequence ID" value="KAG9463499.1"/>
    <property type="molecule type" value="Genomic_DNA"/>
</dbReference>
<evidence type="ECO:0000256" key="2">
    <source>
        <dbReference type="ARBA" id="ARBA00022475"/>
    </source>
</evidence>
<evidence type="ECO:0000313" key="15">
    <source>
        <dbReference type="Proteomes" id="UP000770717"/>
    </source>
</evidence>
<dbReference type="PROSITE" id="PS00237">
    <property type="entry name" value="G_PROTEIN_RECEP_F1_1"/>
    <property type="match status" value="1"/>
</dbReference>